<accession>A0AC35ERZ8</accession>
<protein>
    <submittedName>
        <fullName evidence="2">Phorbol-ester/DAG-type domain-containing protein</fullName>
    </submittedName>
</protein>
<name>A0AC35ERZ8_9BILA</name>
<organism evidence="1 2">
    <name type="scientific">Panagrolaimus sp. PS1159</name>
    <dbReference type="NCBI Taxonomy" id="55785"/>
    <lineage>
        <taxon>Eukaryota</taxon>
        <taxon>Metazoa</taxon>
        <taxon>Ecdysozoa</taxon>
        <taxon>Nematoda</taxon>
        <taxon>Chromadorea</taxon>
        <taxon>Rhabditida</taxon>
        <taxon>Tylenchina</taxon>
        <taxon>Panagrolaimomorpha</taxon>
        <taxon>Panagrolaimoidea</taxon>
        <taxon>Panagrolaimidae</taxon>
        <taxon>Panagrolaimus</taxon>
    </lineage>
</organism>
<proteinExistence type="predicted"/>
<reference evidence="2" key="1">
    <citation type="submission" date="2022-11" db="UniProtKB">
        <authorList>
            <consortium name="WormBaseParasite"/>
        </authorList>
    </citation>
    <scope>IDENTIFICATION</scope>
</reference>
<sequence>MPKEIVVNFKGKDFVIIQNSDDLPIDDSLEQLTMFDRISALQSYKYLSPLMTLKSAEQKISILKECEFLAYKNRRTNDEYLFILHNFFSKIFPEINIQINDDGQKYVSELSESQVYAIIGNIINFLEKLNGFDTIHADSEYKNIIIKTKNMKYANIQEFTNDVQKIFFRLKKSKILAKVINDMSEKYANYFDLIFQHCGYCCSEKIEKGVHSCMICKRIFHDLCENYFQSVDGNDFVCSLYR</sequence>
<evidence type="ECO:0000313" key="1">
    <source>
        <dbReference type="Proteomes" id="UP000887580"/>
    </source>
</evidence>
<dbReference type="WBParaSite" id="PS1159_v2.g1027.t1">
    <property type="protein sequence ID" value="PS1159_v2.g1027.t1"/>
    <property type="gene ID" value="PS1159_v2.g1027"/>
</dbReference>
<evidence type="ECO:0000313" key="2">
    <source>
        <dbReference type="WBParaSite" id="PS1159_v2.g1027.t1"/>
    </source>
</evidence>
<dbReference type="Proteomes" id="UP000887580">
    <property type="component" value="Unplaced"/>
</dbReference>